<evidence type="ECO:0000256" key="3">
    <source>
        <dbReference type="PROSITE-ProRule" id="PRU00023"/>
    </source>
</evidence>
<dbReference type="InterPro" id="IPR050745">
    <property type="entry name" value="Multifunctional_regulatory"/>
</dbReference>
<dbReference type="InterPro" id="IPR002110">
    <property type="entry name" value="Ankyrin_rpt"/>
</dbReference>
<dbReference type="PROSITE" id="PS50181">
    <property type="entry name" value="FBOX"/>
    <property type="match status" value="1"/>
</dbReference>
<dbReference type="GO" id="GO:0005737">
    <property type="term" value="C:cytoplasm"/>
    <property type="evidence" value="ECO:0007669"/>
    <property type="project" value="TreeGrafter"/>
</dbReference>
<evidence type="ECO:0000256" key="1">
    <source>
        <dbReference type="ARBA" id="ARBA00022737"/>
    </source>
</evidence>
<feature type="domain" description="F-box" evidence="5">
    <location>
        <begin position="8"/>
        <end position="59"/>
    </location>
</feature>
<dbReference type="GO" id="GO:2000812">
    <property type="term" value="P:regulation of barbed-end actin filament capping"/>
    <property type="evidence" value="ECO:0007669"/>
    <property type="project" value="TreeGrafter"/>
</dbReference>
<gene>
    <name evidence="6" type="ORF">FUG_LOCUS511634</name>
</gene>
<dbReference type="InterPro" id="IPR036047">
    <property type="entry name" value="F-box-like_dom_sf"/>
</dbReference>
<dbReference type="InterPro" id="IPR001810">
    <property type="entry name" value="F-box_dom"/>
</dbReference>
<dbReference type="PROSITE" id="PS50088">
    <property type="entry name" value="ANK_REPEAT"/>
    <property type="match status" value="1"/>
</dbReference>
<dbReference type="EMBL" id="CAAKMV010000174">
    <property type="protein sequence ID" value="VIO63118.1"/>
    <property type="molecule type" value="Genomic_DNA"/>
</dbReference>
<evidence type="ECO:0000259" key="5">
    <source>
        <dbReference type="PROSITE" id="PS50181"/>
    </source>
</evidence>
<feature type="region of interest" description="Disordered" evidence="4">
    <location>
        <begin position="1146"/>
        <end position="1176"/>
    </location>
</feature>
<dbReference type="PANTHER" id="PTHR24189">
    <property type="entry name" value="MYOTROPHIN"/>
    <property type="match status" value="1"/>
</dbReference>
<dbReference type="Gene3D" id="1.25.40.20">
    <property type="entry name" value="Ankyrin repeat-containing domain"/>
    <property type="match status" value="1"/>
</dbReference>
<dbReference type="SMART" id="SM00248">
    <property type="entry name" value="ANK"/>
    <property type="match status" value="4"/>
</dbReference>
<protein>
    <recommendedName>
        <fullName evidence="5">F-box domain-containing protein</fullName>
    </recommendedName>
</protein>
<evidence type="ECO:0000313" key="6">
    <source>
        <dbReference type="EMBL" id="VIO63118.1"/>
    </source>
</evidence>
<dbReference type="SUPFAM" id="SSF48403">
    <property type="entry name" value="Ankyrin repeat"/>
    <property type="match status" value="1"/>
</dbReference>
<organism evidence="6">
    <name type="scientific">Gibberella zeae</name>
    <name type="common">Wheat head blight fungus</name>
    <name type="synonym">Fusarium graminearum</name>
    <dbReference type="NCBI Taxonomy" id="5518"/>
    <lineage>
        <taxon>Eukaryota</taxon>
        <taxon>Fungi</taxon>
        <taxon>Dikarya</taxon>
        <taxon>Ascomycota</taxon>
        <taxon>Pezizomycotina</taxon>
        <taxon>Sordariomycetes</taxon>
        <taxon>Hypocreomycetidae</taxon>
        <taxon>Hypocreales</taxon>
        <taxon>Nectriaceae</taxon>
        <taxon>Fusarium</taxon>
    </lineage>
</organism>
<feature type="compositionally biased region" description="Low complexity" evidence="4">
    <location>
        <begin position="768"/>
        <end position="789"/>
    </location>
</feature>
<dbReference type="CDD" id="cd09917">
    <property type="entry name" value="F-box_SF"/>
    <property type="match status" value="1"/>
</dbReference>
<name>A0A4E9EJ50_GIBZA</name>
<dbReference type="InterPro" id="IPR036770">
    <property type="entry name" value="Ankyrin_rpt-contain_sf"/>
</dbReference>
<sequence>MSVPSDQRAHFLRLPDELIHEIFNLCHVSDHFNLALTCRRLADGGNATLERHRAAYREYGVVTDWKYLTIPSVLQKVITDPYVAWNVRTIEIFGTRYSWEQWGDFMSEVPSTVRVFPSPDPEDILSSTFGDGQTYHQFQWREAFEKPHWSDLSDEDCGDSMNYAIWGTTRREQYEESIIRQHLSTYIDLLLEYGHFGCEDYQIERLSYPLRSGNDGILKALLITLCPRLNVLKTAKSNDETGNNCDWELMEWLSQIITMSWRRDSWAPGLRSLREVSIGIPTGLWFENRNLFGVHKPRHFRSLMLLPGLKSVYFGNMNLQTVADWRSEEQPPPLAALTGCSTVENVFLDQFVDRYDMQDQQYTAESVMEFLLIPKKLKTLTVRGGLKLQLSNPANNQALYVLMLHLSKSLEHAIEYNCRLRPSESTWGWFGRTQPIRRLYSETTKVTINAVNVMTLGFPQLATRKEEIDEWKGTRYLYHRAHQTLPNVEVILVQKSYRDDEMMDSEVMGKLERLLYLLVEDTARSGGKLKAIFIQQQPNPNKGNTIADFDYSKLINLGRERDIDIHVKENKNVPFYHYEFPTPPSMSSLQETSTEDGMGVFDPFTGCWATTLTTTIFMPPFKIYNQNTPTVTVISANPTATTLQIVCLGKECASTTVNNTVVIGPWADKTVAKGAASTGTFHWMVSVSDFGVSSIECLVSSGTAKACTTAAIEDGESLINTATGLEEITEAFELSFSSVPVVITKGQDLLRSSRATATATKEPTSVETTGSGSTAKDGTTATDSSTDAASPRETNGASSSAIRIIGAMLIAAISSAIDEELGQQLYLQMRQRQQIALRAQQMAASQRQQAVNQMGGQMGNTMNQMNATTIHQMGSPFDDIPVQAPEDNNILYQRNVSPEVASFFSACKAGDMSTIQSIVTSQPRTPVFLHRGLINALESGNVDVARYLLQSGAPISRQTPEIVLKAPADWQITLFETLAEHGWTVNTPSYYGEVLLTRLIRSNNERLIDWFLAQGANPNLGRQHDQRDRLGGPDTNSCQALELAASHGSVDLVQKLLNAGAEITNGAPLYYAAGALPEGANPHAGRVTPTREFDISRIPVMQLLAEKGAGVNDKLETRHMVPMYPIVNAVWAGAVERVKWLLDQGADPDQRGPYGSAKDYARRLGSDEMKQALGHP</sequence>
<dbReference type="PROSITE" id="PS50297">
    <property type="entry name" value="ANK_REP_REGION"/>
    <property type="match status" value="1"/>
</dbReference>
<evidence type="ECO:0000256" key="2">
    <source>
        <dbReference type="ARBA" id="ARBA00023043"/>
    </source>
</evidence>
<feature type="compositionally biased region" description="Basic and acidic residues" evidence="4">
    <location>
        <begin position="1159"/>
        <end position="1170"/>
    </location>
</feature>
<dbReference type="AlphaFoldDB" id="A0A4E9EJ50"/>
<accession>A0A4E9EJ50</accession>
<dbReference type="SUPFAM" id="SSF81383">
    <property type="entry name" value="F-box domain"/>
    <property type="match status" value="1"/>
</dbReference>
<dbReference type="GO" id="GO:0005634">
    <property type="term" value="C:nucleus"/>
    <property type="evidence" value="ECO:0007669"/>
    <property type="project" value="TreeGrafter"/>
</dbReference>
<feature type="region of interest" description="Disordered" evidence="4">
    <location>
        <begin position="753"/>
        <end position="797"/>
    </location>
</feature>
<proteinExistence type="predicted"/>
<keyword evidence="1" id="KW-0677">Repeat</keyword>
<feature type="compositionally biased region" description="Polar residues" evidence="4">
    <location>
        <begin position="753"/>
        <end position="767"/>
    </location>
</feature>
<dbReference type="PANTHER" id="PTHR24189:SF50">
    <property type="entry name" value="ANKYRIN REPEAT AND SOCS BOX PROTEIN 2"/>
    <property type="match status" value="1"/>
</dbReference>
<keyword evidence="2 3" id="KW-0040">ANK repeat</keyword>
<dbReference type="Pfam" id="PF00646">
    <property type="entry name" value="F-box"/>
    <property type="match status" value="1"/>
</dbReference>
<evidence type="ECO:0000256" key="4">
    <source>
        <dbReference type="SAM" id="MobiDB-lite"/>
    </source>
</evidence>
<feature type="repeat" description="ANK" evidence="3">
    <location>
        <begin position="1036"/>
        <end position="1063"/>
    </location>
</feature>
<reference evidence="6" key="1">
    <citation type="submission" date="2019-04" db="EMBL/GenBank/DDBJ databases">
        <authorList>
            <person name="Melise S."/>
            <person name="Noan J."/>
            <person name="Okalmin O."/>
        </authorList>
    </citation>
    <scope>NUCLEOTIDE SEQUENCE</scope>
    <source>
        <strain evidence="6">FN9</strain>
    </source>
</reference>